<dbReference type="Pfam" id="PF02579">
    <property type="entry name" value="Nitro_FeMo-Co"/>
    <property type="match status" value="1"/>
</dbReference>
<keyword evidence="2" id="KW-0535">Nitrogen fixation</keyword>
<dbReference type="PANTHER" id="PTHR33937:SF1">
    <property type="entry name" value="IRON-MOLIBDENUM COFACTOR PROCESSING PROTEIN"/>
    <property type="match status" value="1"/>
</dbReference>
<evidence type="ECO:0000256" key="1">
    <source>
        <dbReference type="ARBA" id="ARBA00010285"/>
    </source>
</evidence>
<gene>
    <name evidence="4" type="primary">nifX</name>
    <name evidence="4" type="ORF">EVJ48_08930</name>
</gene>
<protein>
    <submittedName>
        <fullName evidence="4">Nitrogen fixation protein NifX</fullName>
    </submittedName>
</protein>
<dbReference type="GO" id="GO:0051540">
    <property type="term" value="F:metal cluster binding"/>
    <property type="evidence" value="ECO:0007669"/>
    <property type="project" value="InterPro"/>
</dbReference>
<dbReference type="SUPFAM" id="SSF53146">
    <property type="entry name" value="Nitrogenase accessory factor-like"/>
    <property type="match status" value="1"/>
</dbReference>
<dbReference type="InterPro" id="IPR034169">
    <property type="entry name" value="NifX-like"/>
</dbReference>
<comment type="similarity">
    <text evidence="1">Belongs to the NifX/NifY family.</text>
</comment>
<dbReference type="GO" id="GO:0009399">
    <property type="term" value="P:nitrogen fixation"/>
    <property type="evidence" value="ECO:0007669"/>
    <property type="project" value="InterPro"/>
</dbReference>
<organism evidence="4 5">
    <name type="scientific">Candidatus Acidulodesulfobacterium acidiphilum</name>
    <dbReference type="NCBI Taxonomy" id="2597224"/>
    <lineage>
        <taxon>Bacteria</taxon>
        <taxon>Deltaproteobacteria</taxon>
        <taxon>Candidatus Acidulodesulfobacterales</taxon>
        <taxon>Candidatus Acidulodesulfobacterium</taxon>
    </lineage>
</organism>
<evidence type="ECO:0000313" key="4">
    <source>
        <dbReference type="EMBL" id="RZV37425.1"/>
    </source>
</evidence>
<dbReference type="EMBL" id="SHMQ01000037">
    <property type="protein sequence ID" value="RZV37425.1"/>
    <property type="molecule type" value="Genomic_DNA"/>
</dbReference>
<evidence type="ECO:0000256" key="2">
    <source>
        <dbReference type="ARBA" id="ARBA00023231"/>
    </source>
</evidence>
<dbReference type="InterPro" id="IPR013480">
    <property type="entry name" value="NifX"/>
</dbReference>
<dbReference type="InterPro" id="IPR051840">
    <property type="entry name" value="NifX/NifY_domain"/>
</dbReference>
<comment type="caution">
    <text evidence="4">The sequence shown here is derived from an EMBL/GenBank/DDBJ whole genome shotgun (WGS) entry which is preliminary data.</text>
</comment>
<dbReference type="Proteomes" id="UP000322454">
    <property type="component" value="Unassembled WGS sequence"/>
</dbReference>
<name>A0A520X8G9_9DELT</name>
<dbReference type="NCBIfam" id="TIGR02663">
    <property type="entry name" value="nifX"/>
    <property type="match status" value="1"/>
</dbReference>
<accession>A0A520X8G9</accession>
<dbReference type="CDD" id="cd00853">
    <property type="entry name" value="NifX"/>
    <property type="match status" value="1"/>
</dbReference>
<reference evidence="4 5" key="1">
    <citation type="submission" date="2019-01" db="EMBL/GenBank/DDBJ databases">
        <title>Insights into ecological role of a new deltaproteobacterial order Candidatus Sinidesulfobacterales (Sva0485) by metagenomics and metatranscriptomics.</title>
        <authorList>
            <person name="Tan S."/>
            <person name="Liu J."/>
            <person name="Fang Y."/>
            <person name="Hedlund B."/>
            <person name="Lian Z.-H."/>
            <person name="Huang L.-Y."/>
            <person name="Li J.-T."/>
            <person name="Huang L.-N."/>
            <person name="Li W.-J."/>
            <person name="Jiang H.-C."/>
            <person name="Dong H.-L."/>
            <person name="Shu W.-S."/>
        </authorList>
    </citation>
    <scope>NUCLEOTIDE SEQUENCE [LARGE SCALE GENOMIC DNA]</scope>
    <source>
        <strain evidence="4">AP4</strain>
    </source>
</reference>
<feature type="domain" description="Dinitrogenase iron-molybdenum cofactor biosynthesis" evidence="3">
    <location>
        <begin position="12"/>
        <end position="87"/>
    </location>
</feature>
<evidence type="ECO:0000259" key="3">
    <source>
        <dbReference type="Pfam" id="PF02579"/>
    </source>
</evidence>
<dbReference type="Gene3D" id="3.30.420.130">
    <property type="entry name" value="Dinitrogenase iron-molybdenum cofactor biosynthesis domain"/>
    <property type="match status" value="1"/>
</dbReference>
<dbReference type="PANTHER" id="PTHR33937">
    <property type="entry name" value="IRON-MOLYBDENUM PROTEIN-RELATED-RELATED"/>
    <property type="match status" value="1"/>
</dbReference>
<proteinExistence type="inferred from homology"/>
<evidence type="ECO:0000313" key="5">
    <source>
        <dbReference type="Proteomes" id="UP000322454"/>
    </source>
</evidence>
<dbReference type="InterPro" id="IPR036105">
    <property type="entry name" value="DiNase_FeMo-co_biosyn_sf"/>
</dbReference>
<dbReference type="AlphaFoldDB" id="A0A520X8G9"/>
<dbReference type="InterPro" id="IPR003731">
    <property type="entry name" value="Di-Nase_FeMo-co_biosynth"/>
</dbReference>
<sequence>MKVGFATNDNILINDHFGWAKNFAIYEINMDGFKFLENRYFEDEAEELNKIDRKIEKLMDVKIIFIESIGGTAAARVVKSGIYPVVKKGIGAKPAPLKIDDVMEELRDVLSKNPPPWLKKIILKEKEIGQVA</sequence>